<evidence type="ECO:0000313" key="3">
    <source>
        <dbReference type="Proteomes" id="UP001303046"/>
    </source>
</evidence>
<evidence type="ECO:0000256" key="1">
    <source>
        <dbReference type="SAM" id="MobiDB-lite"/>
    </source>
</evidence>
<name>A0ABR1DBY9_NECAM</name>
<feature type="compositionally biased region" description="Basic residues" evidence="1">
    <location>
        <begin position="1"/>
        <end position="10"/>
    </location>
</feature>
<evidence type="ECO:0000313" key="2">
    <source>
        <dbReference type="EMBL" id="KAK6748007.1"/>
    </source>
</evidence>
<organism evidence="2 3">
    <name type="scientific">Necator americanus</name>
    <name type="common">Human hookworm</name>
    <dbReference type="NCBI Taxonomy" id="51031"/>
    <lineage>
        <taxon>Eukaryota</taxon>
        <taxon>Metazoa</taxon>
        <taxon>Ecdysozoa</taxon>
        <taxon>Nematoda</taxon>
        <taxon>Chromadorea</taxon>
        <taxon>Rhabditida</taxon>
        <taxon>Rhabditina</taxon>
        <taxon>Rhabditomorpha</taxon>
        <taxon>Strongyloidea</taxon>
        <taxon>Ancylostomatidae</taxon>
        <taxon>Bunostominae</taxon>
        <taxon>Necator</taxon>
    </lineage>
</organism>
<keyword evidence="3" id="KW-1185">Reference proteome</keyword>
<reference evidence="2 3" key="1">
    <citation type="submission" date="2023-08" db="EMBL/GenBank/DDBJ databases">
        <title>A Necator americanus chromosomal reference genome.</title>
        <authorList>
            <person name="Ilik V."/>
            <person name="Petrzelkova K.J."/>
            <person name="Pardy F."/>
            <person name="Fuh T."/>
            <person name="Niatou-Singa F.S."/>
            <person name="Gouil Q."/>
            <person name="Baker L."/>
            <person name="Ritchie M.E."/>
            <person name="Jex A.R."/>
            <person name="Gazzola D."/>
            <person name="Li H."/>
            <person name="Toshio Fujiwara R."/>
            <person name="Zhan B."/>
            <person name="Aroian R.V."/>
            <person name="Pafco B."/>
            <person name="Schwarz E.M."/>
        </authorList>
    </citation>
    <scope>NUCLEOTIDE SEQUENCE [LARGE SCALE GENOMIC DNA]</scope>
    <source>
        <strain evidence="2 3">Aroian</strain>
        <tissue evidence="2">Whole animal</tissue>
    </source>
</reference>
<accession>A0ABR1DBY9</accession>
<protein>
    <submittedName>
        <fullName evidence="2">Uncharacterized protein</fullName>
    </submittedName>
</protein>
<sequence length="106" mass="11999">MRCKRSRTPRHLTEHPASATASDYSEEKPTILKYTSKCLIAQKQCMRQSLQIIIRKCPPPFEHYFNEVGYLTLRPPALSAEDSDDRCPGGLGVLDVIACDPPILRR</sequence>
<dbReference type="Proteomes" id="UP001303046">
    <property type="component" value="Unassembled WGS sequence"/>
</dbReference>
<dbReference type="EMBL" id="JAVFWL010000004">
    <property type="protein sequence ID" value="KAK6748007.1"/>
    <property type="molecule type" value="Genomic_DNA"/>
</dbReference>
<gene>
    <name evidence="2" type="primary">Necator_chrIV.g14221</name>
    <name evidence="2" type="ORF">RB195_000927</name>
</gene>
<feature type="region of interest" description="Disordered" evidence="1">
    <location>
        <begin position="1"/>
        <end position="27"/>
    </location>
</feature>
<proteinExistence type="predicted"/>
<comment type="caution">
    <text evidence="2">The sequence shown here is derived from an EMBL/GenBank/DDBJ whole genome shotgun (WGS) entry which is preliminary data.</text>
</comment>